<feature type="chain" id="PRO_5007131676" evidence="2">
    <location>
        <begin position="20"/>
        <end position="163"/>
    </location>
</feature>
<reference evidence="4 5" key="1">
    <citation type="journal article" date="2014" name="Genome Announc.">
        <title>Draft Genome Sequence of Lysobacter capsici AZ78, a Bacterium Antagonistic to Plant-Pathogenic Oomycetes.</title>
        <authorList>
            <person name="Puopolo G."/>
            <person name="Sonego P."/>
            <person name="Engelen K."/>
            <person name="Pertot I."/>
        </authorList>
    </citation>
    <scope>NUCLEOTIDE SEQUENCE [LARGE SCALE GENOMIC DNA]</scope>
    <source>
        <strain evidence="4 5">AZ78</strain>
    </source>
</reference>
<dbReference type="OrthoDB" id="194242at2"/>
<keyword evidence="2" id="KW-0732">Signal</keyword>
<feature type="region of interest" description="Disordered" evidence="1">
    <location>
        <begin position="139"/>
        <end position="163"/>
    </location>
</feature>
<evidence type="ECO:0000313" key="4">
    <source>
        <dbReference type="EMBL" id="KWS04360.1"/>
    </source>
</evidence>
<evidence type="ECO:0000313" key="5">
    <source>
        <dbReference type="Proteomes" id="UP000023435"/>
    </source>
</evidence>
<dbReference type="GeneID" id="97902089"/>
<gene>
    <name evidence="4" type="ORF">AZ78_1909</name>
</gene>
<keyword evidence="5" id="KW-1185">Reference proteome</keyword>
<name>A0A108U876_9GAMM</name>
<protein>
    <submittedName>
        <fullName evidence="4">PEGA domain protein</fullName>
    </submittedName>
</protein>
<dbReference type="PROSITE" id="PS51257">
    <property type="entry name" value="PROKAR_LIPOPROTEIN"/>
    <property type="match status" value="1"/>
</dbReference>
<feature type="signal peptide" evidence="2">
    <location>
        <begin position="1"/>
        <end position="19"/>
    </location>
</feature>
<sequence>MHHLLARLGLTTAALLALAGTGCATFARGSTQSLTIDSLPGGATVSLSNGERCSTPCTLKLKRKYPVAVELCKPGYRQALAQVRSQVGGAGAAGLAGNMLIGGLIGAGVDAASGAAKDLNPNVVAVLLLEEKPGCTAPAFPLVPQHGQTPDDYAQQKAKQKKH</sequence>
<feature type="domain" description="PEGA" evidence="3">
    <location>
        <begin position="33"/>
        <end position="84"/>
    </location>
</feature>
<dbReference type="InterPro" id="IPR013229">
    <property type="entry name" value="PEGA"/>
</dbReference>
<evidence type="ECO:0000256" key="1">
    <source>
        <dbReference type="SAM" id="MobiDB-lite"/>
    </source>
</evidence>
<dbReference type="RefSeq" id="WP_046655646.1">
    <property type="nucleotide sequence ID" value="NZ_JAJA02000001.1"/>
</dbReference>
<proteinExistence type="predicted"/>
<evidence type="ECO:0000256" key="2">
    <source>
        <dbReference type="SAM" id="SignalP"/>
    </source>
</evidence>
<dbReference type="Proteomes" id="UP000023435">
    <property type="component" value="Unassembled WGS sequence"/>
</dbReference>
<comment type="caution">
    <text evidence="4">The sequence shown here is derived from an EMBL/GenBank/DDBJ whole genome shotgun (WGS) entry which is preliminary data.</text>
</comment>
<dbReference type="AlphaFoldDB" id="A0A108U876"/>
<dbReference type="EMBL" id="JAJA02000001">
    <property type="protein sequence ID" value="KWS04360.1"/>
    <property type="molecule type" value="Genomic_DNA"/>
</dbReference>
<dbReference type="Pfam" id="PF08308">
    <property type="entry name" value="PEGA"/>
    <property type="match status" value="1"/>
</dbReference>
<accession>A0A108U876</accession>
<evidence type="ECO:0000259" key="3">
    <source>
        <dbReference type="Pfam" id="PF08308"/>
    </source>
</evidence>
<organism evidence="4 5">
    <name type="scientific">Lysobacter capsici AZ78</name>
    <dbReference type="NCBI Taxonomy" id="1444315"/>
    <lineage>
        <taxon>Bacteria</taxon>
        <taxon>Pseudomonadati</taxon>
        <taxon>Pseudomonadota</taxon>
        <taxon>Gammaproteobacteria</taxon>
        <taxon>Lysobacterales</taxon>
        <taxon>Lysobacteraceae</taxon>
        <taxon>Lysobacter</taxon>
    </lineage>
</organism>